<proteinExistence type="predicted"/>
<keyword evidence="3" id="KW-1185">Reference proteome</keyword>
<organism evidence="2 3">
    <name type="scientific">Cladophialophora chaetospira</name>
    <dbReference type="NCBI Taxonomy" id="386627"/>
    <lineage>
        <taxon>Eukaryota</taxon>
        <taxon>Fungi</taxon>
        <taxon>Dikarya</taxon>
        <taxon>Ascomycota</taxon>
        <taxon>Pezizomycotina</taxon>
        <taxon>Eurotiomycetes</taxon>
        <taxon>Chaetothyriomycetidae</taxon>
        <taxon>Chaetothyriales</taxon>
        <taxon>Herpotrichiellaceae</taxon>
        <taxon>Cladophialophora</taxon>
    </lineage>
</organism>
<name>A0AA38X5N2_9EURO</name>
<dbReference type="AlphaFoldDB" id="A0AA38X5N2"/>
<feature type="region of interest" description="Disordered" evidence="1">
    <location>
        <begin position="1"/>
        <end position="33"/>
    </location>
</feature>
<evidence type="ECO:0000256" key="1">
    <source>
        <dbReference type="SAM" id="MobiDB-lite"/>
    </source>
</evidence>
<comment type="caution">
    <text evidence="2">The sequence shown here is derived from an EMBL/GenBank/DDBJ whole genome shotgun (WGS) entry which is preliminary data.</text>
</comment>
<sequence length="1235" mass="135200">MSRTLVKKTIARAKQRRADQDNGNPPDDKLPPGHMRLYSFYTPSLEAGPYAIEAKQTVTATGSPDLHIWNYLGNSTTPATTIQRQKFEVAAPQFTIDPKTINTCYPPQGHADEGRILPHIVFNDPHMPWLRRAGITYHFLKQPFNPPSATPAAGPAPTPDANPHSMVPWMAVVVFSPDELLVSQTEATAIGLDKIQLASQNVYTSTKLPANGAFSMTVKDYLGKLQNNRIYYEAADTSEISSSPEVTSVIFPTKLLLQQIFGDKTQPHVLQGHRLLAHVRHINTIGFPDAGVEEEGYFSVVVSSRTGEVQNNVPTTQIVHLVSLEHYDSTLNLPHSPFLKLADTDRVGMVSLYSWTYTCIPEAVSFVDMMTNLAQAKQPLRPPDAVLTALQTNAAKQPTLALQKASAMLHDRLQQSYTISRWRTPSGEQSAAFTRGPLVASPTPGVPASNFDTWPVLSMTGKDYQIFDTATGIMDLTYSSAWSFGRVAAISDSPFNAALLRFRSLVSRKATSTTRMLTNGIATRHQVLSETARALSKASEIKAGTFSGPVARATPPSTMVVAAPLTDPKIQPVFKHALHNVIDNMTSTTDGEQIYSDYSLDTAANSDWELIHAWLSDTLYLKNIPDPSHINAAPVTDHQPPLPNAPPTDGQPQLPNAPPEALRFFYIDHSWLDAFIDGALSCANHLEPKYDSTRMRIKDAYNFYLSKPIHGLEKKVPPVPRYGFIIRSSAVKATPDLKITVFCWAWDATTSTFSPDIDEKTRRNPVVQLTKMDDSTILCLLDCLPEEIFEIRIAQPPHQQRFAMGDAIVEVGGKLQAELQVRMLYTSSDTTGTKEDGTWPFLTMPADEASYFKPETRMIQPEAIVNSIERALLTTTKYPGLYTDKITNSCILGIELNDACYTLIIKGDKPTRTKDFETWVRELWTGPDPALPHNSITKAVLSKSFVAPPPAEKVKAAPKPAGSTKIQPPAVPAAPLLHSSTTIPQPSPPKSVIARPLAASGAPSLIQPQFRLIVHVDYRPPPPTPLMMDGSPIYAPMDYLPTKSAILYDLILAVRRKFPNSNTVQRLSQLDIELPISDGTDSADIHKQIREPLLPQGGYKGPGVRMASNIRFVPTQTSGTDKEGKPVLVITLIPRSGRKDATILVQNDGRTDEASVRLAQCPIAPIKNPNMRVTVAKKAGGGTEPGKLGVCKLVLRETYTLPNGETRVVQTDGNLDPDGGSAFPPCVALKSPVST</sequence>
<reference evidence="2" key="1">
    <citation type="submission" date="2022-10" db="EMBL/GenBank/DDBJ databases">
        <title>Culturing micro-colonial fungi from biological soil crusts in the Mojave desert and describing Neophaeococcomyces mojavensis, and introducing the new genera and species Taxawa tesnikishii.</title>
        <authorList>
            <person name="Kurbessoian T."/>
            <person name="Stajich J.E."/>
        </authorList>
    </citation>
    <scope>NUCLEOTIDE SEQUENCE</scope>
    <source>
        <strain evidence="2">TK_41</strain>
    </source>
</reference>
<evidence type="ECO:0000313" key="3">
    <source>
        <dbReference type="Proteomes" id="UP001172673"/>
    </source>
</evidence>
<dbReference type="EMBL" id="JAPDRK010000012">
    <property type="protein sequence ID" value="KAJ9607109.1"/>
    <property type="molecule type" value="Genomic_DNA"/>
</dbReference>
<protein>
    <submittedName>
        <fullName evidence="2">Uncharacterized protein</fullName>
    </submittedName>
</protein>
<feature type="region of interest" description="Disordered" evidence="1">
    <location>
        <begin position="631"/>
        <end position="653"/>
    </location>
</feature>
<feature type="compositionally biased region" description="Basic residues" evidence="1">
    <location>
        <begin position="1"/>
        <end position="15"/>
    </location>
</feature>
<feature type="compositionally biased region" description="Basic and acidic residues" evidence="1">
    <location>
        <begin position="16"/>
        <end position="31"/>
    </location>
</feature>
<accession>A0AA38X5N2</accession>
<gene>
    <name evidence="2" type="ORF">H2200_008181</name>
</gene>
<evidence type="ECO:0000313" key="2">
    <source>
        <dbReference type="EMBL" id="KAJ9607109.1"/>
    </source>
</evidence>
<dbReference type="Proteomes" id="UP001172673">
    <property type="component" value="Unassembled WGS sequence"/>
</dbReference>